<feature type="compositionally biased region" description="Low complexity" evidence="3">
    <location>
        <begin position="604"/>
        <end position="617"/>
    </location>
</feature>
<protein>
    <recommendedName>
        <fullName evidence="4">Zn(2)-C6 fungal-type domain-containing protein</fullName>
    </recommendedName>
</protein>
<dbReference type="InterPro" id="IPR001138">
    <property type="entry name" value="Zn2Cys6_DnaBD"/>
</dbReference>
<proteinExistence type="predicted"/>
<feature type="region of interest" description="Disordered" evidence="3">
    <location>
        <begin position="90"/>
        <end position="130"/>
    </location>
</feature>
<keyword evidence="2" id="KW-0539">Nucleus</keyword>
<dbReference type="Proteomes" id="UP000756346">
    <property type="component" value="Unassembled WGS sequence"/>
</dbReference>
<dbReference type="SMART" id="SM00066">
    <property type="entry name" value="GAL4"/>
    <property type="match status" value="1"/>
</dbReference>
<dbReference type="InterPro" id="IPR050613">
    <property type="entry name" value="Sec_Metabolite_Reg"/>
</dbReference>
<dbReference type="PANTHER" id="PTHR31001">
    <property type="entry name" value="UNCHARACTERIZED TRANSCRIPTIONAL REGULATORY PROTEIN"/>
    <property type="match status" value="1"/>
</dbReference>
<dbReference type="GO" id="GO:0008270">
    <property type="term" value="F:zinc ion binding"/>
    <property type="evidence" value="ECO:0007669"/>
    <property type="project" value="InterPro"/>
</dbReference>
<feature type="region of interest" description="Disordered" evidence="3">
    <location>
        <begin position="604"/>
        <end position="639"/>
    </location>
</feature>
<organism evidence="5 6">
    <name type="scientific">Microdochium trichocladiopsis</name>
    <dbReference type="NCBI Taxonomy" id="1682393"/>
    <lineage>
        <taxon>Eukaryota</taxon>
        <taxon>Fungi</taxon>
        <taxon>Dikarya</taxon>
        <taxon>Ascomycota</taxon>
        <taxon>Pezizomycotina</taxon>
        <taxon>Sordariomycetes</taxon>
        <taxon>Xylariomycetidae</taxon>
        <taxon>Xylariales</taxon>
        <taxon>Microdochiaceae</taxon>
        <taxon>Microdochium</taxon>
    </lineage>
</organism>
<evidence type="ECO:0000313" key="5">
    <source>
        <dbReference type="EMBL" id="KAH7021201.1"/>
    </source>
</evidence>
<dbReference type="PROSITE" id="PS00463">
    <property type="entry name" value="ZN2_CY6_FUNGAL_1"/>
    <property type="match status" value="1"/>
</dbReference>
<dbReference type="EMBL" id="JAGTJQ010000010">
    <property type="protein sequence ID" value="KAH7021201.1"/>
    <property type="molecule type" value="Genomic_DNA"/>
</dbReference>
<dbReference type="AlphaFoldDB" id="A0A9P8XWH8"/>
<evidence type="ECO:0000256" key="3">
    <source>
        <dbReference type="SAM" id="MobiDB-lite"/>
    </source>
</evidence>
<dbReference type="GO" id="GO:0000981">
    <property type="term" value="F:DNA-binding transcription factor activity, RNA polymerase II-specific"/>
    <property type="evidence" value="ECO:0007669"/>
    <property type="project" value="InterPro"/>
</dbReference>
<dbReference type="OrthoDB" id="410267at2759"/>
<dbReference type="PROSITE" id="PS50048">
    <property type="entry name" value="ZN2_CY6_FUNGAL_2"/>
    <property type="match status" value="1"/>
</dbReference>
<keyword evidence="6" id="KW-1185">Reference proteome</keyword>
<feature type="compositionally biased region" description="Polar residues" evidence="3">
    <location>
        <begin position="97"/>
        <end position="108"/>
    </location>
</feature>
<dbReference type="Gene3D" id="4.10.240.10">
    <property type="entry name" value="Zn(2)-C6 fungal-type DNA-binding domain"/>
    <property type="match status" value="1"/>
</dbReference>
<comment type="caution">
    <text evidence="5">The sequence shown here is derived from an EMBL/GenBank/DDBJ whole genome shotgun (WGS) entry which is preliminary data.</text>
</comment>
<dbReference type="InterPro" id="IPR036864">
    <property type="entry name" value="Zn2-C6_fun-type_DNA-bd_sf"/>
</dbReference>
<dbReference type="PANTHER" id="PTHR31001:SF76">
    <property type="entry name" value="ZN(2)-C6 FUNGAL-TYPE DOMAIN-CONTAINING PROTEIN"/>
    <property type="match status" value="1"/>
</dbReference>
<dbReference type="RefSeq" id="XP_046007402.1">
    <property type="nucleotide sequence ID" value="XM_046151980.1"/>
</dbReference>
<feature type="domain" description="Zn(2)-C6 fungal-type" evidence="4">
    <location>
        <begin position="19"/>
        <end position="51"/>
    </location>
</feature>
<dbReference type="GeneID" id="70181526"/>
<evidence type="ECO:0000256" key="2">
    <source>
        <dbReference type="ARBA" id="ARBA00023242"/>
    </source>
</evidence>
<evidence type="ECO:0000313" key="6">
    <source>
        <dbReference type="Proteomes" id="UP000756346"/>
    </source>
</evidence>
<accession>A0A9P8XWH8</accession>
<dbReference type="SUPFAM" id="SSF57701">
    <property type="entry name" value="Zn2/Cys6 DNA-binding domain"/>
    <property type="match status" value="1"/>
</dbReference>
<dbReference type="Pfam" id="PF00172">
    <property type="entry name" value="Zn_clus"/>
    <property type="match status" value="1"/>
</dbReference>
<comment type="subcellular location">
    <subcellularLocation>
        <location evidence="1">Nucleus</location>
    </subcellularLocation>
</comment>
<evidence type="ECO:0000259" key="4">
    <source>
        <dbReference type="PROSITE" id="PS50048"/>
    </source>
</evidence>
<dbReference type="CDD" id="cd12148">
    <property type="entry name" value="fungal_TF_MHR"/>
    <property type="match status" value="1"/>
</dbReference>
<dbReference type="CDD" id="cd00067">
    <property type="entry name" value="GAL4"/>
    <property type="match status" value="1"/>
</dbReference>
<sequence>MAHQVAVATEGTPVRAKNSCWPCRQRKVKCSRNPIPCKNCIRRGEQSACVVDFESRPRPPILRAAGGAASPENHELILLRRKVLELENELQGHKSPSYHSSPIPNESPTMRRAVAPEPAAPAPADDDCASQGSDALIVEDAASILEFLAWGRQKNPDYHRLASPEATRGGIPGDIQEESTGLDDDSLGSLQMLLPSQRQVWQLVDYSDNNLLWFHGSYMPRQFRTELREFYAKAGGTITDRRIDLQWVSLLFSILTGSLLCAPRSQTGAWGFRANEQAFLSQKWSSAVMTLLHKAAYTANHSIYSVQAITTMTMSAHLLGQSNMQSIHLAAAVRIAQALGLHQLTSERKGVDPATTELGRRVWQQLCSQDWFNIPFSETYLINPLYSKSDPPVNCFDDGKFTPLPESVATPESYTRFLAKIAALMPHLLDDMTSCNTTYSRYHRVLAWDKQLRAMASERPPMLSNQPIEQGWPSYTEWARRSLAISSSHKIIMVHRSFLSESFRNPHFEFTRRTCIAASKTIIKEFKIALDDAGMPTFWTYQAFAVAACIILLLDVFHRRPEERECIEHTSLVRETITLLHSCHNSMIASRGVKLLSALLQNSTNTRPRSSSTSAAAVNPKKRNHEDDRVSIASERAPKRGPGFDMAAFLEEFHRNNTSEVASRAAPSTSAPCLVRANNAARVSINASDVAGVDISTNIQESLDAEAQFAFMDTITRQMPMAGADQMNSFENLLYLASHDFSII</sequence>
<gene>
    <name evidence="5" type="ORF">B0I36DRAFT_29947</name>
</gene>
<name>A0A9P8XWH8_9PEZI</name>
<reference evidence="5" key="1">
    <citation type="journal article" date="2021" name="Nat. Commun.">
        <title>Genetic determinants of endophytism in the Arabidopsis root mycobiome.</title>
        <authorList>
            <person name="Mesny F."/>
            <person name="Miyauchi S."/>
            <person name="Thiergart T."/>
            <person name="Pickel B."/>
            <person name="Atanasova L."/>
            <person name="Karlsson M."/>
            <person name="Huettel B."/>
            <person name="Barry K.W."/>
            <person name="Haridas S."/>
            <person name="Chen C."/>
            <person name="Bauer D."/>
            <person name="Andreopoulos W."/>
            <person name="Pangilinan J."/>
            <person name="LaButti K."/>
            <person name="Riley R."/>
            <person name="Lipzen A."/>
            <person name="Clum A."/>
            <person name="Drula E."/>
            <person name="Henrissat B."/>
            <person name="Kohler A."/>
            <person name="Grigoriev I.V."/>
            <person name="Martin F.M."/>
            <person name="Hacquard S."/>
        </authorList>
    </citation>
    <scope>NUCLEOTIDE SEQUENCE</scope>
    <source>
        <strain evidence="5">MPI-CAGE-CH-0230</strain>
    </source>
</reference>
<evidence type="ECO:0000256" key="1">
    <source>
        <dbReference type="ARBA" id="ARBA00004123"/>
    </source>
</evidence>
<dbReference type="GO" id="GO:0005634">
    <property type="term" value="C:nucleus"/>
    <property type="evidence" value="ECO:0007669"/>
    <property type="project" value="UniProtKB-SubCell"/>
</dbReference>